<feature type="compositionally biased region" description="Polar residues" evidence="1">
    <location>
        <begin position="52"/>
        <end position="71"/>
    </location>
</feature>
<reference evidence="2" key="1">
    <citation type="journal article" date="2023" name="Mol. Biol. Evol.">
        <title>Third-Generation Sequencing Reveals the Adaptive Role of the Epigenome in Three Deep-Sea Polychaetes.</title>
        <authorList>
            <person name="Perez M."/>
            <person name="Aroh O."/>
            <person name="Sun Y."/>
            <person name="Lan Y."/>
            <person name="Juniper S.K."/>
            <person name="Young C.R."/>
            <person name="Angers B."/>
            <person name="Qian P.Y."/>
        </authorList>
    </citation>
    <scope>NUCLEOTIDE SEQUENCE</scope>
    <source>
        <strain evidence="2">P08H-3</strain>
    </source>
</reference>
<feature type="compositionally biased region" description="Basic and acidic residues" evidence="1">
    <location>
        <begin position="216"/>
        <end position="243"/>
    </location>
</feature>
<evidence type="ECO:0000313" key="2">
    <source>
        <dbReference type="EMBL" id="KAK2154692.1"/>
    </source>
</evidence>
<dbReference type="AlphaFoldDB" id="A0AAD9JKK3"/>
<feature type="region of interest" description="Disordered" evidence="1">
    <location>
        <begin position="157"/>
        <end position="249"/>
    </location>
</feature>
<feature type="compositionally biased region" description="Polar residues" evidence="1">
    <location>
        <begin position="93"/>
        <end position="107"/>
    </location>
</feature>
<dbReference type="Proteomes" id="UP001208570">
    <property type="component" value="Unassembled WGS sequence"/>
</dbReference>
<organism evidence="2 3">
    <name type="scientific">Paralvinella palmiformis</name>
    <dbReference type="NCBI Taxonomy" id="53620"/>
    <lineage>
        <taxon>Eukaryota</taxon>
        <taxon>Metazoa</taxon>
        <taxon>Spiralia</taxon>
        <taxon>Lophotrochozoa</taxon>
        <taxon>Annelida</taxon>
        <taxon>Polychaeta</taxon>
        <taxon>Sedentaria</taxon>
        <taxon>Canalipalpata</taxon>
        <taxon>Terebellida</taxon>
        <taxon>Terebelliformia</taxon>
        <taxon>Alvinellidae</taxon>
        <taxon>Paralvinella</taxon>
    </lineage>
</organism>
<feature type="region of interest" description="Disordered" evidence="1">
    <location>
        <begin position="20"/>
        <end position="144"/>
    </location>
</feature>
<proteinExistence type="predicted"/>
<evidence type="ECO:0000313" key="3">
    <source>
        <dbReference type="Proteomes" id="UP001208570"/>
    </source>
</evidence>
<sequence length="249" mass="28307">SRSDSHGNYPQHKSVCIVETPIDCPSSPDDTENPLVRQRSQSFRLAIERGTSIDSSLLSYDTGDPSSTSPDLSPEHAHPPPYPECMNRDHGQHSSMFSSGQFLNPPQQHRGKHDKLEQYSTDTTRSQRSRTKQEVNTKPTEPQVEMDIKNKEINVHLGADDGESPRSRRLSTLVEESDQEGEDLHAVRHLRSPRTPISPSYLHGLSKKPRTQSLPRYKEPPSYKDVIHTHSMDSSPDLRDRYSKQNFKF</sequence>
<dbReference type="EMBL" id="JAODUP010000260">
    <property type="protein sequence ID" value="KAK2154692.1"/>
    <property type="molecule type" value="Genomic_DNA"/>
</dbReference>
<gene>
    <name evidence="2" type="ORF">LSH36_260g03000</name>
</gene>
<protein>
    <submittedName>
        <fullName evidence="2">Uncharacterized protein</fullName>
    </submittedName>
</protein>
<evidence type="ECO:0000256" key="1">
    <source>
        <dbReference type="SAM" id="MobiDB-lite"/>
    </source>
</evidence>
<accession>A0AAD9JKK3</accession>
<feature type="non-terminal residue" evidence="2">
    <location>
        <position position="1"/>
    </location>
</feature>
<comment type="caution">
    <text evidence="2">The sequence shown here is derived from an EMBL/GenBank/DDBJ whole genome shotgun (WGS) entry which is preliminary data.</text>
</comment>
<name>A0AAD9JKK3_9ANNE</name>
<keyword evidence="3" id="KW-1185">Reference proteome</keyword>